<accession>A0A7J0FXI4</accession>
<dbReference type="EMBL" id="BJWL01000016">
    <property type="protein sequence ID" value="GFZ03386.1"/>
    <property type="molecule type" value="Genomic_DNA"/>
</dbReference>
<sequence length="290" mass="31718">MLAGQSMGDNAKYGGFIIRSSKWPTDQRIPSRTALLQPRHTSPPPYISPSTAPIPTVSSAPIFSSPIPANSSASSPVSSRSPNSSSVPHSTLSISIPSSNHHQFHPFEQGYFLSQQKYATEMLVKAGMADKPPTLASDSLPFSQPSHYRSLLMLTLLLSRVCSDMLKAQLIRVWSLLVLNLICMPFSNSDQFGDCHDRKSTSGYRVFFGPNLISWSAKKHPTGSRFSTEAEIRALAHTTAEVTWLQILLSDLHISSGTVPTLWCDNLSALALASNPVFHARSKHIEVLPH</sequence>
<dbReference type="PANTHER" id="PTHR11439:SF455">
    <property type="entry name" value="RLK (RECEPTOR-LIKE PROTEIN KINASE) 8, PUTATIVE-RELATED"/>
    <property type="match status" value="1"/>
</dbReference>
<evidence type="ECO:0008006" key="4">
    <source>
        <dbReference type="Google" id="ProtNLM"/>
    </source>
</evidence>
<evidence type="ECO:0000313" key="2">
    <source>
        <dbReference type="EMBL" id="GFZ03386.1"/>
    </source>
</evidence>
<keyword evidence="3" id="KW-1185">Reference proteome</keyword>
<dbReference type="OrthoDB" id="1717466at2759"/>
<comment type="caution">
    <text evidence="2">The sequence shown here is derived from an EMBL/GenBank/DDBJ whole genome shotgun (WGS) entry which is preliminary data.</text>
</comment>
<organism evidence="2 3">
    <name type="scientific">Actinidia rufa</name>
    <dbReference type="NCBI Taxonomy" id="165716"/>
    <lineage>
        <taxon>Eukaryota</taxon>
        <taxon>Viridiplantae</taxon>
        <taxon>Streptophyta</taxon>
        <taxon>Embryophyta</taxon>
        <taxon>Tracheophyta</taxon>
        <taxon>Spermatophyta</taxon>
        <taxon>Magnoliopsida</taxon>
        <taxon>eudicotyledons</taxon>
        <taxon>Gunneridae</taxon>
        <taxon>Pentapetalae</taxon>
        <taxon>asterids</taxon>
        <taxon>Ericales</taxon>
        <taxon>Actinidiaceae</taxon>
        <taxon>Actinidia</taxon>
    </lineage>
</organism>
<protein>
    <recommendedName>
        <fullName evidence="4">Mitochondrial protein</fullName>
    </recommendedName>
</protein>
<name>A0A7J0FXI4_9ERIC</name>
<proteinExistence type="predicted"/>
<evidence type="ECO:0000313" key="3">
    <source>
        <dbReference type="Proteomes" id="UP000585474"/>
    </source>
</evidence>
<dbReference type="Proteomes" id="UP000585474">
    <property type="component" value="Unassembled WGS sequence"/>
</dbReference>
<evidence type="ECO:0000256" key="1">
    <source>
        <dbReference type="SAM" id="MobiDB-lite"/>
    </source>
</evidence>
<feature type="compositionally biased region" description="Low complexity" evidence="1">
    <location>
        <begin position="71"/>
        <end position="90"/>
    </location>
</feature>
<feature type="region of interest" description="Disordered" evidence="1">
    <location>
        <begin position="24"/>
        <end position="51"/>
    </location>
</feature>
<reference evidence="2 3" key="1">
    <citation type="submission" date="2019-07" db="EMBL/GenBank/DDBJ databases">
        <title>De Novo Assembly of kiwifruit Actinidia rufa.</title>
        <authorList>
            <person name="Sugita-Konishi S."/>
            <person name="Sato K."/>
            <person name="Mori E."/>
            <person name="Abe Y."/>
            <person name="Kisaki G."/>
            <person name="Hamano K."/>
            <person name="Suezawa K."/>
            <person name="Otani M."/>
            <person name="Fukuda T."/>
            <person name="Manabe T."/>
            <person name="Gomi K."/>
            <person name="Tabuchi M."/>
            <person name="Akimitsu K."/>
            <person name="Kataoka I."/>
        </authorList>
    </citation>
    <scope>NUCLEOTIDE SEQUENCE [LARGE SCALE GENOMIC DNA]</scope>
    <source>
        <strain evidence="3">cv. Fuchu</strain>
    </source>
</reference>
<dbReference type="AlphaFoldDB" id="A0A7J0FXI4"/>
<gene>
    <name evidence="2" type="ORF">Acr_16g0000100</name>
</gene>
<dbReference type="PANTHER" id="PTHR11439">
    <property type="entry name" value="GAG-POL-RELATED RETROTRANSPOSON"/>
    <property type="match status" value="1"/>
</dbReference>
<feature type="region of interest" description="Disordered" evidence="1">
    <location>
        <begin position="71"/>
        <end position="92"/>
    </location>
</feature>
<dbReference type="CDD" id="cd09272">
    <property type="entry name" value="RNase_HI_RT_Ty1"/>
    <property type="match status" value="1"/>
</dbReference>